<keyword evidence="2 5" id="KW-0238">DNA-binding</keyword>
<dbReference type="CDD" id="cd01392">
    <property type="entry name" value="HTH_LacI"/>
    <property type="match status" value="1"/>
</dbReference>
<evidence type="ECO:0000256" key="3">
    <source>
        <dbReference type="ARBA" id="ARBA00023163"/>
    </source>
</evidence>
<dbReference type="SUPFAM" id="SSF47413">
    <property type="entry name" value="lambda repressor-like DNA-binding domains"/>
    <property type="match status" value="1"/>
</dbReference>
<dbReference type="Pfam" id="PF00356">
    <property type="entry name" value="LacI"/>
    <property type="match status" value="1"/>
</dbReference>
<dbReference type="InterPro" id="IPR028082">
    <property type="entry name" value="Peripla_BP_I"/>
</dbReference>
<dbReference type="EMBL" id="JACLQD010000002">
    <property type="protein sequence ID" value="MBC2835944.1"/>
    <property type="molecule type" value="Genomic_DNA"/>
</dbReference>
<evidence type="ECO:0000256" key="1">
    <source>
        <dbReference type="ARBA" id="ARBA00023015"/>
    </source>
</evidence>
<dbReference type="Pfam" id="PF13377">
    <property type="entry name" value="Peripla_BP_3"/>
    <property type="match status" value="1"/>
</dbReference>
<keyword evidence="6" id="KW-1185">Reference proteome</keyword>
<dbReference type="InterPro" id="IPR000843">
    <property type="entry name" value="HTH_LacI"/>
</dbReference>
<reference evidence="5 6" key="1">
    <citation type="journal article" date="2017" name="Int. J. Syst. Evol. Microbiol.">
        <title>Gemmobacter straminiformis sp. nov., isolated from an artificial fountain.</title>
        <authorList>
            <person name="Kang J.Y."/>
            <person name="Kim M.J."/>
            <person name="Chun J."/>
            <person name="Son K.P."/>
            <person name="Jahng K.Y."/>
        </authorList>
    </citation>
    <scope>NUCLEOTIDE SEQUENCE [LARGE SCALE GENOMIC DNA]</scope>
    <source>
        <strain evidence="5 6">CAM-8</strain>
    </source>
</reference>
<dbReference type="CDD" id="cd20009">
    <property type="entry name" value="PBP1_RafR-like"/>
    <property type="match status" value="1"/>
</dbReference>
<comment type="caution">
    <text evidence="5">The sequence shown here is derived from an EMBL/GenBank/DDBJ whole genome shotgun (WGS) entry which is preliminary data.</text>
</comment>
<keyword evidence="3" id="KW-0804">Transcription</keyword>
<protein>
    <submittedName>
        <fullName evidence="5">LacI family DNA-binding transcriptional regulator</fullName>
    </submittedName>
</protein>
<evidence type="ECO:0000313" key="5">
    <source>
        <dbReference type="EMBL" id="MBC2835944.1"/>
    </source>
</evidence>
<keyword evidence="1" id="KW-0805">Transcription regulation</keyword>
<sequence length="331" mass="35598">MSGKPTLRTISAASGFAVTTVSRALSGDEKIAESTRREVSRIAELLGYVPDRAAQRLRTGRTNVIALVLSPHEEIIGFRGSMIAGLQQAFSGTSYHIVMAPYDGDADPMVPVQHILRHGLADGIVFSGTRPDDPRISFLNDAGFPFVSHGRTDSPQVHAWCDYDNDSFARLAVTRLVARGRKSLLLIPPQPDRTYARHMREGFFAAVAATGAEGRIDGALTLATKPALLQEGAAGLVERHGIDGLICPGEVSAMAVLAGLHDRGVRIGTDVDVIAKQTSETFGLYRPRIDTIYEDIRAAGEAMGHLLLRRIAGEPPEGLTALLAPTVNFRQ</sequence>
<name>A0A842IA17_9RHOB</name>
<dbReference type="AlphaFoldDB" id="A0A842IA17"/>
<evidence type="ECO:0000259" key="4">
    <source>
        <dbReference type="PROSITE" id="PS50932"/>
    </source>
</evidence>
<feature type="domain" description="HTH lacI-type" evidence="4">
    <location>
        <begin position="5"/>
        <end position="59"/>
    </location>
</feature>
<dbReference type="SMART" id="SM00354">
    <property type="entry name" value="HTH_LACI"/>
    <property type="match status" value="1"/>
</dbReference>
<dbReference type="InterPro" id="IPR010982">
    <property type="entry name" value="Lambda_DNA-bd_dom_sf"/>
</dbReference>
<dbReference type="GO" id="GO:0003700">
    <property type="term" value="F:DNA-binding transcription factor activity"/>
    <property type="evidence" value="ECO:0007669"/>
    <property type="project" value="TreeGrafter"/>
</dbReference>
<gene>
    <name evidence="5" type="ORF">H7F16_10550</name>
</gene>
<dbReference type="InterPro" id="IPR046335">
    <property type="entry name" value="LacI/GalR-like_sensor"/>
</dbReference>
<dbReference type="SUPFAM" id="SSF53822">
    <property type="entry name" value="Periplasmic binding protein-like I"/>
    <property type="match status" value="1"/>
</dbReference>
<accession>A0A842IA17</accession>
<organism evidence="5 6">
    <name type="scientific">Paragemmobacter straminiformis</name>
    <dbReference type="NCBI Taxonomy" id="2045119"/>
    <lineage>
        <taxon>Bacteria</taxon>
        <taxon>Pseudomonadati</taxon>
        <taxon>Pseudomonadota</taxon>
        <taxon>Alphaproteobacteria</taxon>
        <taxon>Rhodobacterales</taxon>
        <taxon>Paracoccaceae</taxon>
        <taxon>Paragemmobacter</taxon>
    </lineage>
</organism>
<dbReference type="PROSITE" id="PS50932">
    <property type="entry name" value="HTH_LACI_2"/>
    <property type="match status" value="1"/>
</dbReference>
<dbReference type="PANTHER" id="PTHR30146:SF109">
    <property type="entry name" value="HTH-TYPE TRANSCRIPTIONAL REGULATOR GALS"/>
    <property type="match status" value="1"/>
</dbReference>
<proteinExistence type="predicted"/>
<dbReference type="PANTHER" id="PTHR30146">
    <property type="entry name" value="LACI-RELATED TRANSCRIPTIONAL REPRESSOR"/>
    <property type="match status" value="1"/>
</dbReference>
<dbReference type="GO" id="GO:0000976">
    <property type="term" value="F:transcription cis-regulatory region binding"/>
    <property type="evidence" value="ECO:0007669"/>
    <property type="project" value="TreeGrafter"/>
</dbReference>
<dbReference type="RefSeq" id="WP_185797509.1">
    <property type="nucleotide sequence ID" value="NZ_JACLQD010000002.1"/>
</dbReference>
<dbReference type="Gene3D" id="3.40.50.2300">
    <property type="match status" value="2"/>
</dbReference>
<dbReference type="Proteomes" id="UP000555411">
    <property type="component" value="Unassembled WGS sequence"/>
</dbReference>
<evidence type="ECO:0000256" key="2">
    <source>
        <dbReference type="ARBA" id="ARBA00023125"/>
    </source>
</evidence>
<dbReference type="Gene3D" id="1.10.260.40">
    <property type="entry name" value="lambda repressor-like DNA-binding domains"/>
    <property type="match status" value="1"/>
</dbReference>
<evidence type="ECO:0000313" key="6">
    <source>
        <dbReference type="Proteomes" id="UP000555411"/>
    </source>
</evidence>